<keyword evidence="3" id="KW-1185">Reference proteome</keyword>
<keyword evidence="1" id="KW-0175">Coiled coil</keyword>
<organism evidence="2 3">
    <name type="scientific">Pseudomonas kitaguniensis</name>
    <dbReference type="NCBI Taxonomy" id="2607908"/>
    <lineage>
        <taxon>Bacteria</taxon>
        <taxon>Pseudomonadati</taxon>
        <taxon>Pseudomonadota</taxon>
        <taxon>Gammaproteobacteria</taxon>
        <taxon>Pseudomonadales</taxon>
        <taxon>Pseudomonadaceae</taxon>
        <taxon>Pseudomonas</taxon>
    </lineage>
</organism>
<dbReference type="RefSeq" id="WP_152745696.1">
    <property type="nucleotide sequence ID" value="NZ_VUAZ01000019.1"/>
</dbReference>
<gene>
    <name evidence="2" type="ORF">F0169_04155</name>
</gene>
<evidence type="ECO:0000256" key="1">
    <source>
        <dbReference type="SAM" id="Coils"/>
    </source>
</evidence>
<evidence type="ECO:0000313" key="2">
    <source>
        <dbReference type="EMBL" id="MPR01339.1"/>
    </source>
</evidence>
<comment type="caution">
    <text evidence="2">The sequence shown here is derived from an EMBL/GenBank/DDBJ whole genome shotgun (WGS) entry which is preliminary data.</text>
</comment>
<dbReference type="Proteomes" id="UP000326112">
    <property type="component" value="Unassembled WGS sequence"/>
</dbReference>
<name>A0A5N7KGU4_9PSED</name>
<dbReference type="EMBL" id="VUAZ01000019">
    <property type="protein sequence ID" value="MPR01339.1"/>
    <property type="molecule type" value="Genomic_DNA"/>
</dbReference>
<evidence type="ECO:0000313" key="3">
    <source>
        <dbReference type="Proteomes" id="UP000326112"/>
    </source>
</evidence>
<protein>
    <submittedName>
        <fullName evidence="2">Uncharacterized protein</fullName>
    </submittedName>
</protein>
<reference evidence="2 3" key="2">
    <citation type="journal article" date="2023" name="Plant Pathol.">
        <title>Dismantling and reorganizing Pseudomonas marginalis sensu#lato.</title>
        <authorList>
            <person name="Sawada H."/>
            <person name="Fujikawa T."/>
            <person name="Satou M."/>
        </authorList>
    </citation>
    <scope>NUCLEOTIDE SEQUENCE [LARGE SCALE GENOMIC DNA]</scope>
    <source>
        <strain evidence="2 3">MAFF 212408</strain>
    </source>
</reference>
<accession>A0A5N7KGU4</accession>
<reference evidence="2 3" key="1">
    <citation type="journal article" date="2020" name="Int. J. Syst. Evol. Microbiol.">
        <title>Pseudomonas kitaguniensis sp. nov., a pathogen causing bacterial rot of Welsh onion in Japan.</title>
        <authorList>
            <person name="Sawada H."/>
            <person name="Fujikawa T."/>
            <person name="Nishiwaki Y."/>
            <person name="Horita H."/>
        </authorList>
    </citation>
    <scope>NUCLEOTIDE SEQUENCE [LARGE SCALE GENOMIC DNA]</scope>
    <source>
        <strain evidence="2 3">MAFF 212408</strain>
    </source>
</reference>
<sequence>MKIWACANFFRAIQGAPVFKVSKVMQSDAQPADSEFTKDLRLPLFAAALFVLAINSGIPRQAYGAVFLQTNEDIKDEHYNLCKNQLGPQLTRKQAANLDANCKDIVKSLRELQREKDEADLAGQVQSR</sequence>
<proteinExistence type="predicted"/>
<feature type="coiled-coil region" evidence="1">
    <location>
        <begin position="95"/>
        <end position="122"/>
    </location>
</feature>